<keyword evidence="1" id="KW-0812">Transmembrane</keyword>
<keyword evidence="4" id="KW-1185">Reference proteome</keyword>
<feature type="domain" description="AprE-like beta-barrel" evidence="2">
    <location>
        <begin position="272"/>
        <end position="359"/>
    </location>
</feature>
<reference evidence="4" key="1">
    <citation type="submission" date="2018-01" db="EMBL/GenBank/DDBJ databases">
        <title>Complete genome of Tamlana sp. UJ94.</title>
        <authorList>
            <person name="Jung J."/>
            <person name="Chung D."/>
            <person name="Bae S.S."/>
            <person name="Baek K."/>
        </authorList>
    </citation>
    <scope>NUCLEOTIDE SEQUENCE [LARGE SCALE GENOMIC DNA]</scope>
    <source>
        <strain evidence="4">UJ94</strain>
    </source>
</reference>
<evidence type="ECO:0000256" key="1">
    <source>
        <dbReference type="SAM" id="Phobius"/>
    </source>
</evidence>
<feature type="transmembrane region" description="Helical" evidence="1">
    <location>
        <begin position="27"/>
        <end position="46"/>
    </location>
</feature>
<protein>
    <submittedName>
        <fullName evidence="3">Secretion protein HlyD</fullName>
    </submittedName>
</protein>
<name>A0A2I7SGR5_9FLAO</name>
<dbReference type="PANTHER" id="PTHR30386">
    <property type="entry name" value="MEMBRANE FUSION SUBUNIT OF EMRAB-TOLC MULTIDRUG EFFLUX PUMP"/>
    <property type="match status" value="1"/>
</dbReference>
<evidence type="ECO:0000313" key="4">
    <source>
        <dbReference type="Proteomes" id="UP000236592"/>
    </source>
</evidence>
<evidence type="ECO:0000259" key="2">
    <source>
        <dbReference type="Pfam" id="PF26002"/>
    </source>
</evidence>
<dbReference type="EMBL" id="CP025938">
    <property type="protein sequence ID" value="AUS05097.1"/>
    <property type="molecule type" value="Genomic_DNA"/>
</dbReference>
<dbReference type="Gene3D" id="2.40.30.170">
    <property type="match status" value="1"/>
</dbReference>
<keyword evidence="1" id="KW-0472">Membrane</keyword>
<dbReference type="KEGG" id="taj:C1A40_06275"/>
<dbReference type="InterPro" id="IPR058982">
    <property type="entry name" value="Beta-barrel_AprE"/>
</dbReference>
<gene>
    <name evidence="3" type="ORF">C1A40_06275</name>
</gene>
<organism evidence="3 4">
    <name type="scientific">Pseudotamlana carrageenivorans</name>
    <dbReference type="NCBI Taxonomy" id="2069432"/>
    <lineage>
        <taxon>Bacteria</taxon>
        <taxon>Pseudomonadati</taxon>
        <taxon>Bacteroidota</taxon>
        <taxon>Flavobacteriia</taxon>
        <taxon>Flavobacteriales</taxon>
        <taxon>Flavobacteriaceae</taxon>
        <taxon>Pseudotamlana</taxon>
    </lineage>
</organism>
<dbReference type="Pfam" id="PF26002">
    <property type="entry name" value="Beta-barrel_AprE"/>
    <property type="match status" value="1"/>
</dbReference>
<proteinExistence type="predicted"/>
<dbReference type="AlphaFoldDB" id="A0A2I7SGR5"/>
<sequence length="395" mass="44972">MKDLFPKEILSSTTEVHQFMHGKKSQIIYSVILITLLVVICLLPVLKVSIYTSARGIVRPDKERFTLQVPNSGKITHVNLKNNTEVTKGDTLLVMDNAIILEKYNLAQQQIVDLSAFVEDLSYLLNTKNVKLTELQSGKYKKEYLLYKQKKLELRTRLNKLKIDKERSAKLFDKGVIARVEFEDTNFEYDLALSNFNQLNQQQFSTWQSSLTEFQNKLLELKSTSAQLEKNKSQFVITAPITGVLINTAAMEVGSYLNAGQTFVDISPNTNLLVECYISPQDIGLLKMDNEVHFQLDAFNYNQWGLATGRVTDIGKDVEIINNTSMFKVLCQLHNKELQLKNGFVGKLKKGMTLSAQFKLAKRSLFDLLYDKVDNWLNPSAKSFADTNQVTMTKL</sequence>
<dbReference type="Proteomes" id="UP000236592">
    <property type="component" value="Chromosome"/>
</dbReference>
<dbReference type="RefSeq" id="WP_102995152.1">
    <property type="nucleotide sequence ID" value="NZ_CP025938.1"/>
</dbReference>
<dbReference type="OrthoDB" id="594147at2"/>
<keyword evidence="1" id="KW-1133">Transmembrane helix</keyword>
<evidence type="ECO:0000313" key="3">
    <source>
        <dbReference type="EMBL" id="AUS05097.1"/>
    </source>
</evidence>
<dbReference type="InterPro" id="IPR050739">
    <property type="entry name" value="MFP"/>
</dbReference>
<accession>A0A2I7SGR5</accession>
<dbReference type="PANTHER" id="PTHR30386:SF28">
    <property type="entry name" value="EXPORTED PROTEIN"/>
    <property type="match status" value="1"/>
</dbReference>